<dbReference type="AlphaFoldDB" id="A0A6L2N0H7"/>
<accession>A0A6L2N0H7</accession>
<sequence>MGNTTANPSKVIRCYNYRGEGHIARQCTQLKRAKNSEWFNEKMQLAQAQEAGVVLDEEHVAFLAYKGERVDLGTTAQN</sequence>
<evidence type="ECO:0008006" key="2">
    <source>
        <dbReference type="Google" id="ProtNLM"/>
    </source>
</evidence>
<gene>
    <name evidence="1" type="ORF">Tci_051628</name>
</gene>
<dbReference type="SUPFAM" id="SSF57756">
    <property type="entry name" value="Retrovirus zinc finger-like domains"/>
    <property type="match status" value="1"/>
</dbReference>
<comment type="caution">
    <text evidence="1">The sequence shown here is derived from an EMBL/GenBank/DDBJ whole genome shotgun (WGS) entry which is preliminary data.</text>
</comment>
<organism evidence="1">
    <name type="scientific">Tanacetum cinerariifolium</name>
    <name type="common">Dalmatian daisy</name>
    <name type="synonym">Chrysanthemum cinerariifolium</name>
    <dbReference type="NCBI Taxonomy" id="118510"/>
    <lineage>
        <taxon>Eukaryota</taxon>
        <taxon>Viridiplantae</taxon>
        <taxon>Streptophyta</taxon>
        <taxon>Embryophyta</taxon>
        <taxon>Tracheophyta</taxon>
        <taxon>Spermatophyta</taxon>
        <taxon>Magnoliopsida</taxon>
        <taxon>eudicotyledons</taxon>
        <taxon>Gunneridae</taxon>
        <taxon>Pentapetalae</taxon>
        <taxon>asterids</taxon>
        <taxon>campanulids</taxon>
        <taxon>Asterales</taxon>
        <taxon>Asteraceae</taxon>
        <taxon>Asteroideae</taxon>
        <taxon>Anthemideae</taxon>
        <taxon>Anthemidinae</taxon>
        <taxon>Tanacetum</taxon>
    </lineage>
</organism>
<name>A0A6L2N0H7_TANCI</name>
<dbReference type="Gene3D" id="4.10.60.10">
    <property type="entry name" value="Zinc finger, CCHC-type"/>
    <property type="match status" value="1"/>
</dbReference>
<evidence type="ECO:0000313" key="1">
    <source>
        <dbReference type="EMBL" id="GEU79650.1"/>
    </source>
</evidence>
<dbReference type="GO" id="GO:0008270">
    <property type="term" value="F:zinc ion binding"/>
    <property type="evidence" value="ECO:0007669"/>
    <property type="project" value="InterPro"/>
</dbReference>
<dbReference type="InterPro" id="IPR036875">
    <property type="entry name" value="Znf_CCHC_sf"/>
</dbReference>
<protein>
    <recommendedName>
        <fullName evidence="2">Retrovirus-related Pol polyprotein from transposon TNT 1-94</fullName>
    </recommendedName>
</protein>
<reference evidence="1" key="1">
    <citation type="journal article" date="2019" name="Sci. Rep.">
        <title>Draft genome of Tanacetum cinerariifolium, the natural source of mosquito coil.</title>
        <authorList>
            <person name="Yamashiro T."/>
            <person name="Shiraishi A."/>
            <person name="Satake H."/>
            <person name="Nakayama K."/>
        </authorList>
    </citation>
    <scope>NUCLEOTIDE SEQUENCE</scope>
</reference>
<proteinExistence type="predicted"/>
<dbReference type="GO" id="GO:0003676">
    <property type="term" value="F:nucleic acid binding"/>
    <property type="evidence" value="ECO:0007669"/>
    <property type="project" value="InterPro"/>
</dbReference>
<dbReference type="EMBL" id="BKCJ010007916">
    <property type="protein sequence ID" value="GEU79650.1"/>
    <property type="molecule type" value="Genomic_DNA"/>
</dbReference>